<dbReference type="PANTHER" id="PTHR28008">
    <property type="entry name" value="DOMAIN PROTEIN, PUTATIVE (AFU_ORTHOLOGUE AFUA_3G10980)-RELATED"/>
    <property type="match status" value="1"/>
</dbReference>
<dbReference type="RefSeq" id="WP_245889519.1">
    <property type="nucleotide sequence ID" value="NZ_JAUVYL010000024.1"/>
</dbReference>
<comment type="caution">
    <text evidence="3">The sequence shown here is derived from an EMBL/GenBank/DDBJ whole genome shotgun (WGS) entry which is preliminary data.</text>
</comment>
<evidence type="ECO:0000259" key="2">
    <source>
        <dbReference type="Pfam" id="PF04892"/>
    </source>
</evidence>
<evidence type="ECO:0000256" key="1">
    <source>
        <dbReference type="SAM" id="Phobius"/>
    </source>
</evidence>
<dbReference type="NCBIfam" id="NF037970">
    <property type="entry name" value="vanZ_1"/>
    <property type="match status" value="1"/>
</dbReference>
<dbReference type="InterPro" id="IPR006976">
    <property type="entry name" value="VanZ-like"/>
</dbReference>
<sequence length="129" mass="14736">MINFDKYRLFPALLWLLFVTIAILTPGNNLPKVPLFPFADKLIHVGVFAVLSFLWARVGTLESGRKIKWKNLLTNLLVFSVFFPIFIEYLQMYVPNRSFELEDILANLFGGLIGFSGFIILHKAKSSLV</sequence>
<feature type="transmembrane region" description="Helical" evidence="1">
    <location>
        <begin position="12"/>
        <end position="30"/>
    </location>
</feature>
<accession>A0A2P8E6K8</accession>
<dbReference type="AlphaFoldDB" id="A0A2P8E6K8"/>
<feature type="transmembrane region" description="Helical" evidence="1">
    <location>
        <begin position="42"/>
        <end position="60"/>
    </location>
</feature>
<dbReference type="Pfam" id="PF04892">
    <property type="entry name" value="VanZ"/>
    <property type="match status" value="1"/>
</dbReference>
<keyword evidence="1" id="KW-0812">Transmembrane</keyword>
<reference evidence="3 4" key="1">
    <citation type="submission" date="2018-03" db="EMBL/GenBank/DDBJ databases">
        <title>Genomic Encyclopedia of Archaeal and Bacterial Type Strains, Phase II (KMG-II): from individual species to whole genera.</title>
        <authorList>
            <person name="Goeker M."/>
        </authorList>
    </citation>
    <scope>NUCLEOTIDE SEQUENCE [LARGE SCALE GENOMIC DNA]</scope>
    <source>
        <strain evidence="3 4">DSM 28057</strain>
    </source>
</reference>
<dbReference type="EMBL" id="PYGF01000004">
    <property type="protein sequence ID" value="PSL05093.1"/>
    <property type="molecule type" value="Genomic_DNA"/>
</dbReference>
<keyword evidence="1" id="KW-1133">Transmembrane helix</keyword>
<evidence type="ECO:0000313" key="4">
    <source>
        <dbReference type="Proteomes" id="UP000240708"/>
    </source>
</evidence>
<name>A0A2P8E6K8_9BACT</name>
<feature type="transmembrane region" description="Helical" evidence="1">
    <location>
        <begin position="104"/>
        <end position="121"/>
    </location>
</feature>
<feature type="transmembrane region" description="Helical" evidence="1">
    <location>
        <begin position="72"/>
        <end position="92"/>
    </location>
</feature>
<keyword evidence="4" id="KW-1185">Reference proteome</keyword>
<feature type="domain" description="VanZ-like" evidence="2">
    <location>
        <begin position="37"/>
        <end position="121"/>
    </location>
</feature>
<evidence type="ECO:0000313" key="3">
    <source>
        <dbReference type="EMBL" id="PSL05093.1"/>
    </source>
</evidence>
<organism evidence="3 4">
    <name type="scientific">Cecembia rubra</name>
    <dbReference type="NCBI Taxonomy" id="1485585"/>
    <lineage>
        <taxon>Bacteria</taxon>
        <taxon>Pseudomonadati</taxon>
        <taxon>Bacteroidota</taxon>
        <taxon>Cytophagia</taxon>
        <taxon>Cytophagales</taxon>
        <taxon>Cyclobacteriaceae</taxon>
        <taxon>Cecembia</taxon>
    </lineage>
</organism>
<protein>
    <submittedName>
        <fullName evidence="3">VanZ like protein</fullName>
    </submittedName>
</protein>
<keyword evidence="1" id="KW-0472">Membrane</keyword>
<proteinExistence type="predicted"/>
<gene>
    <name evidence="3" type="ORF">CLV48_104268</name>
</gene>
<dbReference type="Proteomes" id="UP000240708">
    <property type="component" value="Unassembled WGS sequence"/>
</dbReference>
<dbReference type="PANTHER" id="PTHR28008:SF1">
    <property type="entry name" value="DOMAIN PROTEIN, PUTATIVE (AFU_ORTHOLOGUE AFUA_3G10980)-RELATED"/>
    <property type="match status" value="1"/>
</dbReference>